<proteinExistence type="predicted"/>
<dbReference type="InParanoid" id="A0A0Q0RTC4"/>
<protein>
    <submittedName>
        <fullName evidence="1">Uncharacterized protein</fullName>
    </submittedName>
</protein>
<comment type="caution">
    <text evidence="1">The sequence shown here is derived from an EMBL/GenBank/DDBJ whole genome shotgun (WGS) entry which is preliminary data.</text>
</comment>
<organism evidence="1 2">
    <name type="scientific">Acidiplasma cupricumulans</name>
    <dbReference type="NCBI Taxonomy" id="312540"/>
    <lineage>
        <taxon>Archaea</taxon>
        <taxon>Methanobacteriati</taxon>
        <taxon>Thermoplasmatota</taxon>
        <taxon>Thermoplasmata</taxon>
        <taxon>Thermoplasmatales</taxon>
        <taxon>Ferroplasmaceae</taxon>
        <taxon>Acidiplasma</taxon>
    </lineage>
</organism>
<accession>A0A0Q0RTC4</accession>
<evidence type="ECO:0000313" key="2">
    <source>
        <dbReference type="Proteomes" id="UP000050301"/>
    </source>
</evidence>
<evidence type="ECO:0000313" key="1">
    <source>
        <dbReference type="EMBL" id="KQB35631.1"/>
    </source>
</evidence>
<dbReference type="Proteomes" id="UP000050301">
    <property type="component" value="Unassembled WGS sequence"/>
</dbReference>
<gene>
    <name evidence="1" type="ORF">AOG55_06190</name>
</gene>
<name>A0A0Q0RTC4_9ARCH</name>
<reference evidence="1 2" key="1">
    <citation type="submission" date="2015-09" db="EMBL/GenBank/DDBJ databases">
        <title>Heavy metals and arsenic resistance mechanisms in polyextremophilic archaea of the family Ferroplasmaceae.</title>
        <authorList>
            <person name="Bulaev A.G."/>
            <person name="Kanygina A.V."/>
        </authorList>
    </citation>
    <scope>NUCLEOTIDE SEQUENCE [LARGE SCALE GENOMIC DNA]</scope>
    <source>
        <strain evidence="1 2">BH2</strain>
    </source>
</reference>
<sequence>MCSPINMTSTNNLWDLATAKEKKRARSKREIAEIYFTFQEIPFLILPSILIKNKAESLCF</sequence>
<dbReference type="AlphaFoldDB" id="A0A0Q0RTC4"/>
<dbReference type="EMBL" id="LKBH01000117">
    <property type="protein sequence ID" value="KQB35631.1"/>
    <property type="molecule type" value="Genomic_DNA"/>
</dbReference>
<keyword evidence="2" id="KW-1185">Reference proteome</keyword>